<feature type="signal peptide" evidence="1">
    <location>
        <begin position="1"/>
        <end position="22"/>
    </location>
</feature>
<feature type="chain" id="PRO_5026832572" description="Sialidase domain-containing protein" evidence="1">
    <location>
        <begin position="23"/>
        <end position="446"/>
    </location>
</feature>
<dbReference type="PANTHER" id="PTHR43752">
    <property type="entry name" value="BNR/ASP-BOX REPEAT FAMILY PROTEIN"/>
    <property type="match status" value="1"/>
</dbReference>
<gene>
    <name evidence="3" type="ORF">GQF63_13150</name>
</gene>
<evidence type="ECO:0000313" key="3">
    <source>
        <dbReference type="EMBL" id="MVZ62976.1"/>
    </source>
</evidence>
<dbReference type="Pfam" id="PF13088">
    <property type="entry name" value="BNR_2"/>
    <property type="match status" value="1"/>
</dbReference>
<dbReference type="RefSeq" id="WP_160369696.1">
    <property type="nucleotide sequence ID" value="NZ_WSQA01000009.1"/>
</dbReference>
<dbReference type="EMBL" id="WSQA01000009">
    <property type="protein sequence ID" value="MVZ62976.1"/>
    <property type="molecule type" value="Genomic_DNA"/>
</dbReference>
<keyword evidence="4" id="KW-1185">Reference proteome</keyword>
<organism evidence="3 4">
    <name type="scientific">Sphingobacterium humi</name>
    <dbReference type="NCBI Taxonomy" id="1796905"/>
    <lineage>
        <taxon>Bacteria</taxon>
        <taxon>Pseudomonadati</taxon>
        <taxon>Bacteroidota</taxon>
        <taxon>Sphingobacteriia</taxon>
        <taxon>Sphingobacteriales</taxon>
        <taxon>Sphingobacteriaceae</taxon>
        <taxon>Sphingobacterium</taxon>
    </lineage>
</organism>
<proteinExistence type="predicted"/>
<protein>
    <recommendedName>
        <fullName evidence="2">Sialidase domain-containing protein</fullName>
    </recommendedName>
</protein>
<dbReference type="AlphaFoldDB" id="A0A6N8L0U7"/>
<dbReference type="InterPro" id="IPR036278">
    <property type="entry name" value="Sialidase_sf"/>
</dbReference>
<dbReference type="CDD" id="cd15482">
    <property type="entry name" value="Sialidase_non-viral"/>
    <property type="match status" value="1"/>
</dbReference>
<dbReference type="Proteomes" id="UP000435036">
    <property type="component" value="Unassembled WGS sequence"/>
</dbReference>
<dbReference type="Gene3D" id="2.120.10.10">
    <property type="match status" value="1"/>
</dbReference>
<comment type="caution">
    <text evidence="3">The sequence shown here is derived from an EMBL/GenBank/DDBJ whole genome shotgun (WGS) entry which is preliminary data.</text>
</comment>
<reference evidence="3 4" key="1">
    <citation type="submission" date="2019-12" db="EMBL/GenBank/DDBJ databases">
        <authorList>
            <person name="Dong K."/>
        </authorList>
    </citation>
    <scope>NUCLEOTIDE SEQUENCE [LARGE SCALE GENOMIC DNA]</scope>
    <source>
        <strain evidence="3 4">JCM 31225</strain>
    </source>
</reference>
<sequence>MKLSLLKILPIVLLTACGTNKAFTNLTDSQIDWNKKPLHEGIKAYDKSEFIYSKEGKKLFRIQFSEPVVVAVADRPYKWGYFQFPSFYQTDEGHIVARWNLSSDHAESYGKGSSGQAISKDKGNTWQEVAKAPLGGGFKVADHEYIKVHTPVAVPITSLNLSSPIAKAKEAYGRTFQFWKAEDLPDQLKDVHIFRRTADKPEWQLESAKLIEQNLVRYADDKLFPVVWWGDMKQLKDGTLVTGTYPGFTLKNGKVPPSDVPFYTSNDKGKTWTLIGRIPYRYDATLDPKGNQRHALGFTEPTFEILKNGHYLAVLRTTDGLGNSPMYYAQSYDQGKSWTEAAAFTKNGVLPKLQQLQNGAIMLASGRPGMQIRVALNQEGTSWSDPFEMLPYQLNGKNTEVSCSYPDLLQLNKNTFLLIYSDFKFKNEKGETRKAIKVRKIQIDLL</sequence>
<evidence type="ECO:0000256" key="1">
    <source>
        <dbReference type="SAM" id="SignalP"/>
    </source>
</evidence>
<dbReference type="OrthoDB" id="911597at2"/>
<accession>A0A6N8L0U7</accession>
<evidence type="ECO:0000259" key="2">
    <source>
        <dbReference type="Pfam" id="PF13088"/>
    </source>
</evidence>
<dbReference type="PANTHER" id="PTHR43752:SF2">
    <property type="entry name" value="BNR_ASP-BOX REPEAT FAMILY PROTEIN"/>
    <property type="match status" value="1"/>
</dbReference>
<feature type="domain" description="Sialidase" evidence="2">
    <location>
        <begin position="232"/>
        <end position="413"/>
    </location>
</feature>
<dbReference type="InterPro" id="IPR011040">
    <property type="entry name" value="Sialidase"/>
</dbReference>
<dbReference type="SUPFAM" id="SSF50939">
    <property type="entry name" value="Sialidases"/>
    <property type="match status" value="1"/>
</dbReference>
<name>A0A6N8L0U7_9SPHI</name>
<keyword evidence="1" id="KW-0732">Signal</keyword>
<evidence type="ECO:0000313" key="4">
    <source>
        <dbReference type="Proteomes" id="UP000435036"/>
    </source>
</evidence>